<evidence type="ECO:0000313" key="1">
    <source>
        <dbReference type="EMBL" id="CEK87330.1"/>
    </source>
</evidence>
<name>A0A0B7B5E7_9EUPU</name>
<dbReference type="EMBL" id="HACG01040465">
    <property type="protein sequence ID" value="CEK87330.1"/>
    <property type="molecule type" value="Transcribed_RNA"/>
</dbReference>
<sequence length="63" mass="6753">MTGSFSRDMDDGVLLVSKDNSGHGGFYFCFLLACFISSSCSQARFHSMSSDGTVPGKHLPVLC</sequence>
<proteinExistence type="predicted"/>
<dbReference type="PROSITE" id="PS51257">
    <property type="entry name" value="PROKAR_LIPOPROTEIN"/>
    <property type="match status" value="1"/>
</dbReference>
<accession>A0A0B7B5E7</accession>
<protein>
    <submittedName>
        <fullName evidence="1">Uncharacterized protein</fullName>
    </submittedName>
</protein>
<reference evidence="1" key="1">
    <citation type="submission" date="2014-12" db="EMBL/GenBank/DDBJ databases">
        <title>Insight into the proteome of Arion vulgaris.</title>
        <authorList>
            <person name="Aradska J."/>
            <person name="Bulat T."/>
            <person name="Smidak R."/>
            <person name="Sarate P."/>
            <person name="Gangsoo J."/>
            <person name="Sialana F."/>
            <person name="Bilban M."/>
            <person name="Lubec G."/>
        </authorList>
    </citation>
    <scope>NUCLEOTIDE SEQUENCE</scope>
    <source>
        <tissue evidence="1">Skin</tissue>
    </source>
</reference>
<dbReference type="AlphaFoldDB" id="A0A0B7B5E7"/>
<gene>
    <name evidence="1" type="primary">ORF158620</name>
</gene>
<feature type="non-terminal residue" evidence="1">
    <location>
        <position position="63"/>
    </location>
</feature>
<organism evidence="1">
    <name type="scientific">Arion vulgaris</name>
    <dbReference type="NCBI Taxonomy" id="1028688"/>
    <lineage>
        <taxon>Eukaryota</taxon>
        <taxon>Metazoa</taxon>
        <taxon>Spiralia</taxon>
        <taxon>Lophotrochozoa</taxon>
        <taxon>Mollusca</taxon>
        <taxon>Gastropoda</taxon>
        <taxon>Heterobranchia</taxon>
        <taxon>Euthyneura</taxon>
        <taxon>Panpulmonata</taxon>
        <taxon>Eupulmonata</taxon>
        <taxon>Stylommatophora</taxon>
        <taxon>Helicina</taxon>
        <taxon>Arionoidea</taxon>
        <taxon>Arionidae</taxon>
        <taxon>Arion</taxon>
    </lineage>
</organism>